<sequence length="66" mass="7559">MPHCTTNFAWYLGKFLVGFAGVLFLYVGFLKEKTRDDLQDMVPTTANEHAGHNCARSRCCVRRNSY</sequence>
<name>A0A3L8DLX8_OOCBI</name>
<evidence type="ECO:0000256" key="1">
    <source>
        <dbReference type="SAM" id="Phobius"/>
    </source>
</evidence>
<dbReference type="AlphaFoldDB" id="A0A3L8DLX8"/>
<comment type="caution">
    <text evidence="2">The sequence shown here is derived from an EMBL/GenBank/DDBJ whole genome shotgun (WGS) entry which is preliminary data.</text>
</comment>
<reference evidence="2" key="2">
    <citation type="submission" date="2018-07" db="EMBL/GenBank/DDBJ databases">
        <authorList>
            <person name="Mckenzie S.K."/>
            <person name="Kronauer D.J.C."/>
        </authorList>
    </citation>
    <scope>NUCLEOTIDE SEQUENCE</scope>
    <source>
        <strain evidence="2">Clonal line C1</strain>
    </source>
</reference>
<proteinExistence type="predicted"/>
<gene>
    <name evidence="2" type="ORF">DMN91_005807</name>
</gene>
<dbReference type="EMBL" id="QOIP01000006">
    <property type="protein sequence ID" value="RLU21434.1"/>
    <property type="molecule type" value="Genomic_DNA"/>
</dbReference>
<keyword evidence="1" id="KW-0472">Membrane</keyword>
<keyword evidence="1" id="KW-0812">Transmembrane</keyword>
<dbReference type="Proteomes" id="UP000279307">
    <property type="component" value="Chromosome 6"/>
</dbReference>
<accession>A0A3L8DLX8</accession>
<protein>
    <submittedName>
        <fullName evidence="2">Uncharacterized protein</fullName>
    </submittedName>
</protein>
<keyword evidence="1" id="KW-1133">Transmembrane helix</keyword>
<evidence type="ECO:0000313" key="2">
    <source>
        <dbReference type="EMBL" id="RLU21434.1"/>
    </source>
</evidence>
<organism evidence="2">
    <name type="scientific">Ooceraea biroi</name>
    <name type="common">Clonal raider ant</name>
    <name type="synonym">Cerapachys biroi</name>
    <dbReference type="NCBI Taxonomy" id="2015173"/>
    <lineage>
        <taxon>Eukaryota</taxon>
        <taxon>Metazoa</taxon>
        <taxon>Ecdysozoa</taxon>
        <taxon>Arthropoda</taxon>
        <taxon>Hexapoda</taxon>
        <taxon>Insecta</taxon>
        <taxon>Pterygota</taxon>
        <taxon>Neoptera</taxon>
        <taxon>Endopterygota</taxon>
        <taxon>Hymenoptera</taxon>
        <taxon>Apocrita</taxon>
        <taxon>Aculeata</taxon>
        <taxon>Formicoidea</taxon>
        <taxon>Formicidae</taxon>
        <taxon>Dorylinae</taxon>
        <taxon>Ooceraea</taxon>
    </lineage>
</organism>
<feature type="transmembrane region" description="Helical" evidence="1">
    <location>
        <begin position="12"/>
        <end position="30"/>
    </location>
</feature>
<reference evidence="2" key="1">
    <citation type="journal article" date="2018" name="Genome Res.">
        <title>The genomic architecture and molecular evolution of ant odorant receptors.</title>
        <authorList>
            <person name="McKenzie S.K."/>
            <person name="Kronauer D.J.C."/>
        </authorList>
    </citation>
    <scope>NUCLEOTIDE SEQUENCE [LARGE SCALE GENOMIC DNA]</scope>
    <source>
        <strain evidence="2">Clonal line C1</strain>
    </source>
</reference>